<evidence type="ECO:0000313" key="4">
    <source>
        <dbReference type="Proteomes" id="UP000351155"/>
    </source>
</evidence>
<dbReference type="EMBL" id="CAADIW010000021">
    <property type="protein sequence ID" value="VFS25930.1"/>
    <property type="molecule type" value="Genomic_DNA"/>
</dbReference>
<dbReference type="InterPro" id="IPR024459">
    <property type="entry name" value="Acb1-like_N"/>
</dbReference>
<dbReference type="Pfam" id="PF06381">
    <property type="entry name" value="Phage_portal_3"/>
    <property type="match status" value="1"/>
</dbReference>
<accession>A0A484XNN1</accession>
<feature type="compositionally biased region" description="Acidic residues" evidence="1">
    <location>
        <begin position="433"/>
        <end position="446"/>
    </location>
</feature>
<evidence type="ECO:0000256" key="1">
    <source>
        <dbReference type="SAM" id="MobiDB-lite"/>
    </source>
</evidence>
<dbReference type="Proteomes" id="UP000351155">
    <property type="component" value="Unassembled WGS sequence"/>
</dbReference>
<evidence type="ECO:0000259" key="2">
    <source>
        <dbReference type="Pfam" id="PF06381"/>
    </source>
</evidence>
<name>A0A484XNN1_9ENTR</name>
<evidence type="ECO:0000313" key="3">
    <source>
        <dbReference type="EMBL" id="VFS25930.1"/>
    </source>
</evidence>
<protein>
    <submittedName>
        <fullName evidence="3">Phage-associated protein, HI1409 family</fullName>
    </submittedName>
</protein>
<gene>
    <name evidence="3" type="ORF">NCTC12126_02366</name>
</gene>
<organism evidence="3 4">
    <name type="scientific">Enterobacter cancerogenus</name>
    <dbReference type="NCBI Taxonomy" id="69218"/>
    <lineage>
        <taxon>Bacteria</taxon>
        <taxon>Pseudomonadati</taxon>
        <taxon>Pseudomonadota</taxon>
        <taxon>Gammaproteobacteria</taxon>
        <taxon>Enterobacterales</taxon>
        <taxon>Enterobacteriaceae</taxon>
        <taxon>Enterobacter</taxon>
        <taxon>Enterobacter cloacae complex</taxon>
    </lineage>
</organism>
<dbReference type="AlphaFoldDB" id="A0A484XNN1"/>
<sequence length="446" mass="48630">MKSKKLPTQGTLIGGEVREEINNDSYVSMMQGLAGLNGSNGIGARGAAGMTSPTARRMMARVAAGMIPINAMLLNEQSGIGHRICAEPVAAAMLAGYAVIADTPAQQKAVEDLFEDLNVWRTVGTAAVHRRSSGWSVIVFGDEFVRPHPSYRITPSTDWFNDYRSPLFGLPEGWQIELKAPIGGDVYIPQQDSFLMGDKDHDPIYQISGTEFGTPVLGRVFAALERLGLSHELILSILSMSIQDIYKRNDLDEDLDKPGGERKVARRIGGIAATRMLNDMVVIDGEEEITRLQSSMTNQADMMDVAIRVVSMESGIPVSVLANSKAGLSNSDSSGDDVWLRLVEAENTFHIIPAFKAIARHYLGIRADFVPNKSQGDIKRDADADKVRAETTQIYYNMRAITSEEARATGQEYASFTTLSKNLPAQGIKPDEQDVTGAEDDEDSTL</sequence>
<proteinExistence type="predicted"/>
<feature type="region of interest" description="Disordered" evidence="1">
    <location>
        <begin position="421"/>
        <end position="446"/>
    </location>
</feature>
<feature type="domain" description="Anti-CBASS protein Acb1-like N-terminal" evidence="2">
    <location>
        <begin position="77"/>
        <end position="350"/>
    </location>
</feature>
<reference evidence="3 4" key="1">
    <citation type="submission" date="2019-03" db="EMBL/GenBank/DDBJ databases">
        <authorList>
            <consortium name="Pathogen Informatics"/>
        </authorList>
    </citation>
    <scope>NUCLEOTIDE SEQUENCE [LARGE SCALE GENOMIC DNA]</scope>
    <source>
        <strain evidence="3 4">NCTC12126</strain>
    </source>
</reference>